<evidence type="ECO:0000313" key="1">
    <source>
        <dbReference type="EMBL" id="MCH5599876.1"/>
    </source>
</evidence>
<accession>A0ABS9SNM1</accession>
<proteinExistence type="predicted"/>
<reference evidence="1 2" key="1">
    <citation type="submission" date="2022-02" db="EMBL/GenBank/DDBJ databases">
        <authorList>
            <person name="Min J."/>
        </authorList>
    </citation>
    <scope>NUCLEOTIDE SEQUENCE [LARGE SCALE GENOMIC DNA]</scope>
    <source>
        <strain evidence="1 2">GR10-1</strain>
    </source>
</reference>
<evidence type="ECO:0000313" key="2">
    <source>
        <dbReference type="Proteomes" id="UP001202248"/>
    </source>
</evidence>
<dbReference type="EMBL" id="JAKWBL010000004">
    <property type="protein sequence ID" value="MCH5599876.1"/>
    <property type="molecule type" value="Genomic_DNA"/>
</dbReference>
<name>A0ABS9SNM1_9BACT</name>
<dbReference type="Proteomes" id="UP001202248">
    <property type="component" value="Unassembled WGS sequence"/>
</dbReference>
<gene>
    <name evidence="1" type="ORF">MKP09_19125</name>
</gene>
<protein>
    <submittedName>
        <fullName evidence="1">Uncharacterized protein</fullName>
    </submittedName>
</protein>
<organism evidence="1 2">
    <name type="scientific">Niabella ginsengisoli</name>
    <dbReference type="NCBI Taxonomy" id="522298"/>
    <lineage>
        <taxon>Bacteria</taxon>
        <taxon>Pseudomonadati</taxon>
        <taxon>Bacteroidota</taxon>
        <taxon>Chitinophagia</taxon>
        <taxon>Chitinophagales</taxon>
        <taxon>Chitinophagaceae</taxon>
        <taxon>Niabella</taxon>
    </lineage>
</organism>
<keyword evidence="2" id="KW-1185">Reference proteome</keyword>
<sequence length="122" mass="13643">MAQLTAFSTYYKPAQDTAVLVKEFLAENNISVSGIDLVITGSNGDSREDGHYSQLTDNLFSKNLVTTYKQYCGEYPTSIGFALWVASNILKEGSFKNKPVKKLLIYNNYMLQYPSVYLLSAC</sequence>
<comment type="caution">
    <text evidence="1">The sequence shown here is derived from an EMBL/GenBank/DDBJ whole genome shotgun (WGS) entry which is preliminary data.</text>
</comment>
<dbReference type="RefSeq" id="WP_240831902.1">
    <property type="nucleotide sequence ID" value="NZ_JAKWBL010000004.1"/>
</dbReference>